<dbReference type="KEGG" id="gji:H1R19_18280"/>
<evidence type="ECO:0000313" key="4">
    <source>
        <dbReference type="Proteomes" id="UP000515663"/>
    </source>
</evidence>
<dbReference type="SUPFAM" id="SSF50249">
    <property type="entry name" value="Nucleic acid-binding proteins"/>
    <property type="match status" value="1"/>
</dbReference>
<dbReference type="Pfam" id="PF01796">
    <property type="entry name" value="OB_ChsH2_C"/>
    <property type="match status" value="1"/>
</dbReference>
<dbReference type="InterPro" id="IPR022002">
    <property type="entry name" value="ChsH2_Znr"/>
</dbReference>
<dbReference type="PANTHER" id="PTHR34075:SF5">
    <property type="entry name" value="BLR3430 PROTEIN"/>
    <property type="match status" value="1"/>
</dbReference>
<dbReference type="InterPro" id="IPR002878">
    <property type="entry name" value="ChsH2_C"/>
</dbReference>
<proteinExistence type="predicted"/>
<dbReference type="Pfam" id="PF12172">
    <property type="entry name" value="zf-ChsH2"/>
    <property type="match status" value="1"/>
</dbReference>
<organism evidence="3 4">
    <name type="scientific">Gordonia jinghuaiqii</name>
    <dbReference type="NCBI Taxonomy" id="2758710"/>
    <lineage>
        <taxon>Bacteria</taxon>
        <taxon>Bacillati</taxon>
        <taxon>Actinomycetota</taxon>
        <taxon>Actinomycetes</taxon>
        <taxon>Mycobacteriales</taxon>
        <taxon>Gordoniaceae</taxon>
        <taxon>Gordonia</taxon>
    </lineage>
</organism>
<accession>A0A7D7R9J1</accession>
<dbReference type="InterPro" id="IPR012340">
    <property type="entry name" value="NA-bd_OB-fold"/>
</dbReference>
<feature type="domain" description="ChsH2 rubredoxin-like zinc ribbon" evidence="2">
    <location>
        <begin position="27"/>
        <end position="53"/>
    </location>
</feature>
<evidence type="ECO:0000259" key="1">
    <source>
        <dbReference type="Pfam" id="PF01796"/>
    </source>
</evidence>
<dbReference type="AlphaFoldDB" id="A0A7D7R9J1"/>
<dbReference type="EMBL" id="CP059491">
    <property type="protein sequence ID" value="QMT00810.1"/>
    <property type="molecule type" value="Genomic_DNA"/>
</dbReference>
<dbReference type="RefSeq" id="WP_219849751.1">
    <property type="nucleotide sequence ID" value="NZ_CP059491.1"/>
</dbReference>
<feature type="domain" description="ChsH2 C-terminal OB-fold" evidence="1">
    <location>
        <begin position="57"/>
        <end position="121"/>
    </location>
</feature>
<dbReference type="Proteomes" id="UP000515663">
    <property type="component" value="Chromosome"/>
</dbReference>
<reference evidence="4" key="1">
    <citation type="submission" date="2020-07" db="EMBL/GenBank/DDBJ databases">
        <title>novel species isolated from the respiratory tract of Marmot.</title>
        <authorList>
            <person name="Zhang G."/>
        </authorList>
    </citation>
    <scope>NUCLEOTIDE SEQUENCE [LARGE SCALE GENOMIC DNA]</scope>
    <source>
        <strain evidence="4">686</strain>
    </source>
</reference>
<name>A0A7D7R9J1_9ACTN</name>
<sequence>MTVHEVAGVEVVDESLFAVDEEGHVCLVGARCVHCETVTFPVQEGCPRCSAAGMQPVKLPRTGTLWAFTVQGFEPKSPYRGLGEFEPYGLGYVDLGPVRVESRLTVNDPSALNNGDTMSLRLVPAHLDDDGRSVHTFAFGPEHRGELS</sequence>
<dbReference type="InterPro" id="IPR052513">
    <property type="entry name" value="Thioester_dehydratase-like"/>
</dbReference>
<evidence type="ECO:0000313" key="3">
    <source>
        <dbReference type="EMBL" id="QMT00810.1"/>
    </source>
</evidence>
<keyword evidence="4" id="KW-1185">Reference proteome</keyword>
<dbReference type="PANTHER" id="PTHR34075">
    <property type="entry name" value="BLR3430 PROTEIN"/>
    <property type="match status" value="1"/>
</dbReference>
<gene>
    <name evidence="3" type="ORF">H1R19_18280</name>
</gene>
<protein>
    <submittedName>
        <fullName evidence="3">OB-fold domain-containing protein</fullName>
    </submittedName>
</protein>
<evidence type="ECO:0000259" key="2">
    <source>
        <dbReference type="Pfam" id="PF12172"/>
    </source>
</evidence>